<keyword evidence="5" id="KW-0378">Hydrolase</keyword>
<dbReference type="Proteomes" id="UP001170959">
    <property type="component" value="Unassembled WGS sequence"/>
</dbReference>
<dbReference type="InterPro" id="IPR016136">
    <property type="entry name" value="DNA_helicase_N/primase_C"/>
</dbReference>
<evidence type="ECO:0000256" key="10">
    <source>
        <dbReference type="ARBA" id="ARBA00044969"/>
    </source>
</evidence>
<dbReference type="GO" id="GO:0005829">
    <property type="term" value="C:cytosol"/>
    <property type="evidence" value="ECO:0007669"/>
    <property type="project" value="TreeGrafter"/>
</dbReference>
<evidence type="ECO:0000313" key="13">
    <source>
        <dbReference type="EMBL" id="MDM1072156.1"/>
    </source>
</evidence>
<keyword evidence="2" id="KW-0639">Primosome</keyword>
<evidence type="ECO:0000256" key="9">
    <source>
        <dbReference type="ARBA" id="ARBA00023235"/>
    </source>
</evidence>
<name>A0AAJ1V731_9FLAO</name>
<dbReference type="Gene3D" id="3.40.50.300">
    <property type="entry name" value="P-loop containing nucleotide triphosphate hydrolases"/>
    <property type="match status" value="1"/>
</dbReference>
<proteinExistence type="inferred from homology"/>
<feature type="domain" description="SF4 helicase" evidence="12">
    <location>
        <begin position="170"/>
        <end position="437"/>
    </location>
</feature>
<keyword evidence="8" id="KW-0238">DNA-binding</keyword>
<evidence type="ECO:0000256" key="4">
    <source>
        <dbReference type="ARBA" id="ARBA00022741"/>
    </source>
</evidence>
<dbReference type="InterPro" id="IPR007694">
    <property type="entry name" value="DNA_helicase_DnaB-like_C"/>
</dbReference>
<dbReference type="GO" id="GO:0005524">
    <property type="term" value="F:ATP binding"/>
    <property type="evidence" value="ECO:0007669"/>
    <property type="project" value="UniProtKB-KW"/>
</dbReference>
<reference evidence="13" key="2">
    <citation type="journal article" date="2022" name="Sci. Total Environ.">
        <title>Prevalence, transmission, and molecular epidemiology of tet(X)-positive bacteria among humans, animals, and environmental niches in China: An epidemiological, and genomic-based study.</title>
        <authorList>
            <person name="Dong N."/>
            <person name="Zeng Y."/>
            <person name="Cai C."/>
            <person name="Sun C."/>
            <person name="Lu J."/>
            <person name="Liu C."/>
            <person name="Zhou H."/>
            <person name="Sun Q."/>
            <person name="Shu L."/>
            <person name="Wang H."/>
            <person name="Wang Y."/>
            <person name="Wang S."/>
            <person name="Wu C."/>
            <person name="Chan E.W."/>
            <person name="Chen G."/>
            <person name="Shen Z."/>
            <person name="Chen S."/>
            <person name="Zhang R."/>
        </authorList>
    </citation>
    <scope>NUCLEOTIDE SEQUENCE</scope>
    <source>
        <strain evidence="13">R655-4</strain>
    </source>
</reference>
<dbReference type="Pfam" id="PF03796">
    <property type="entry name" value="DnaB_C"/>
    <property type="match status" value="1"/>
</dbReference>
<evidence type="ECO:0000256" key="3">
    <source>
        <dbReference type="ARBA" id="ARBA00022705"/>
    </source>
</evidence>
<dbReference type="GO" id="GO:0016787">
    <property type="term" value="F:hydrolase activity"/>
    <property type="evidence" value="ECO:0007669"/>
    <property type="project" value="UniProtKB-KW"/>
</dbReference>
<dbReference type="Pfam" id="PF00772">
    <property type="entry name" value="DnaB"/>
    <property type="match status" value="1"/>
</dbReference>
<dbReference type="SUPFAM" id="SSF48024">
    <property type="entry name" value="N-terminal domain of DnaB helicase"/>
    <property type="match status" value="1"/>
</dbReference>
<evidence type="ECO:0000256" key="11">
    <source>
        <dbReference type="ARBA" id="ARBA00048954"/>
    </source>
</evidence>
<protein>
    <recommendedName>
        <fullName evidence="10">DNA 5'-3' helicase</fullName>
        <ecNumber evidence="10">5.6.2.3</ecNumber>
    </recommendedName>
</protein>
<evidence type="ECO:0000256" key="2">
    <source>
        <dbReference type="ARBA" id="ARBA00022515"/>
    </source>
</evidence>
<dbReference type="InterPro" id="IPR007693">
    <property type="entry name" value="DNA_helicase_DnaB-like_N"/>
</dbReference>
<dbReference type="CDD" id="cd00984">
    <property type="entry name" value="DnaB_C"/>
    <property type="match status" value="1"/>
</dbReference>
<evidence type="ECO:0000256" key="7">
    <source>
        <dbReference type="ARBA" id="ARBA00022840"/>
    </source>
</evidence>
<comment type="catalytic activity">
    <reaction evidence="11">
        <text>ATP + H2O = ADP + phosphate + H(+)</text>
        <dbReference type="Rhea" id="RHEA:13065"/>
        <dbReference type="ChEBI" id="CHEBI:15377"/>
        <dbReference type="ChEBI" id="CHEBI:15378"/>
        <dbReference type="ChEBI" id="CHEBI:30616"/>
        <dbReference type="ChEBI" id="CHEBI:43474"/>
        <dbReference type="ChEBI" id="CHEBI:456216"/>
        <dbReference type="EC" id="5.6.2.3"/>
    </reaction>
</comment>
<dbReference type="SUPFAM" id="SSF52540">
    <property type="entry name" value="P-loop containing nucleoside triphosphate hydrolases"/>
    <property type="match status" value="1"/>
</dbReference>
<organism evidence="13 14">
    <name type="scientific">Empedobacter brevis</name>
    <dbReference type="NCBI Taxonomy" id="247"/>
    <lineage>
        <taxon>Bacteria</taxon>
        <taxon>Pseudomonadati</taxon>
        <taxon>Bacteroidota</taxon>
        <taxon>Flavobacteriia</taxon>
        <taxon>Flavobacteriales</taxon>
        <taxon>Weeksellaceae</taxon>
        <taxon>Empedobacter</taxon>
    </lineage>
</organism>
<dbReference type="EMBL" id="JACAGJ010000003">
    <property type="protein sequence ID" value="MDM1072156.1"/>
    <property type="molecule type" value="Genomic_DNA"/>
</dbReference>
<dbReference type="PANTHER" id="PTHR30153">
    <property type="entry name" value="REPLICATIVE DNA HELICASE DNAB"/>
    <property type="match status" value="1"/>
</dbReference>
<keyword evidence="3" id="KW-0235">DNA replication</keyword>
<dbReference type="GO" id="GO:1990077">
    <property type="term" value="C:primosome complex"/>
    <property type="evidence" value="ECO:0007669"/>
    <property type="project" value="UniProtKB-KW"/>
</dbReference>
<keyword evidence="4" id="KW-0547">Nucleotide-binding</keyword>
<evidence type="ECO:0000256" key="5">
    <source>
        <dbReference type="ARBA" id="ARBA00022801"/>
    </source>
</evidence>
<dbReference type="PROSITE" id="PS51199">
    <property type="entry name" value="SF4_HELICASE"/>
    <property type="match status" value="1"/>
</dbReference>
<dbReference type="RefSeq" id="WP_286492392.1">
    <property type="nucleotide sequence ID" value="NZ_JACAGJ010000003.1"/>
</dbReference>
<dbReference type="InterPro" id="IPR027417">
    <property type="entry name" value="P-loop_NTPase"/>
</dbReference>
<reference evidence="13" key="1">
    <citation type="submission" date="2020-06" db="EMBL/GenBank/DDBJ databases">
        <authorList>
            <person name="Dong N."/>
        </authorList>
    </citation>
    <scope>NUCLEOTIDE SEQUENCE</scope>
    <source>
        <strain evidence="13">R655-4</strain>
    </source>
</reference>
<dbReference type="InterPro" id="IPR003593">
    <property type="entry name" value="AAA+_ATPase"/>
</dbReference>
<dbReference type="InterPro" id="IPR036185">
    <property type="entry name" value="DNA_heli_DnaB-like_N_sf"/>
</dbReference>
<dbReference type="PANTHER" id="PTHR30153:SF2">
    <property type="entry name" value="REPLICATIVE DNA HELICASE"/>
    <property type="match status" value="1"/>
</dbReference>
<sequence>MSKNYDLEIEKIVLGILIVEPNLIAQFISKLSVNLFYDNTNQMIFELILNRFKKNEKIDLIILSVESEKIGMKQLSSYMVELTTLFSSSAHIENYIMILVELCIKRDFINTFSRLINFANTPTQDIFSIRDKAFLAFENLFIDRFVNDNQQNKSFSSLVEMVQEKTIKIGKGERTGIPNKLDIINKVIGGWQKSDLTIVAGRPGMGKTAFMVHQIVDVTEQGLSAGVFSLEMSAEQIAGRIITNYTGIPNYSILRKGMNEEEWNKFYEDKDILNSLNIHIDDTPSISIHDLQVKAKILKLRHNIDIIFIDYLQLITSDKQNNREQEIGHISRGLKAIAKELNIPVIALSQLSRNVENRIDKRPMLSDLRDSGSIEQDADEVIFLFRPEYYGIEYWDNEYDNKPTENEIEIIIQKNRQGGLLSARHQVDLPTSRFMNL</sequence>
<dbReference type="AlphaFoldDB" id="A0AAJ1V731"/>
<keyword evidence="7" id="KW-0067">ATP-binding</keyword>
<evidence type="ECO:0000313" key="14">
    <source>
        <dbReference type="Proteomes" id="UP001170959"/>
    </source>
</evidence>
<gene>
    <name evidence="13" type="ORF">HX001_06560</name>
</gene>
<evidence type="ECO:0000256" key="8">
    <source>
        <dbReference type="ARBA" id="ARBA00023125"/>
    </source>
</evidence>
<keyword evidence="6 13" id="KW-0347">Helicase</keyword>
<dbReference type="GO" id="GO:0003677">
    <property type="term" value="F:DNA binding"/>
    <property type="evidence" value="ECO:0007669"/>
    <property type="project" value="UniProtKB-KW"/>
</dbReference>
<keyword evidence="9" id="KW-0413">Isomerase</keyword>
<dbReference type="EC" id="5.6.2.3" evidence="10"/>
<comment type="caution">
    <text evidence="13">The sequence shown here is derived from an EMBL/GenBank/DDBJ whole genome shotgun (WGS) entry which is preliminary data.</text>
</comment>
<accession>A0AAJ1V731</accession>
<comment type="similarity">
    <text evidence="1">Belongs to the helicase family. DnaB subfamily.</text>
</comment>
<dbReference type="Gene3D" id="1.10.860.10">
    <property type="entry name" value="DNAb Helicase, Chain A"/>
    <property type="match status" value="1"/>
</dbReference>
<dbReference type="GO" id="GO:0043139">
    <property type="term" value="F:5'-3' DNA helicase activity"/>
    <property type="evidence" value="ECO:0007669"/>
    <property type="project" value="UniProtKB-EC"/>
</dbReference>
<evidence type="ECO:0000259" key="12">
    <source>
        <dbReference type="PROSITE" id="PS51199"/>
    </source>
</evidence>
<dbReference type="SMART" id="SM00382">
    <property type="entry name" value="AAA"/>
    <property type="match status" value="1"/>
</dbReference>
<evidence type="ECO:0000256" key="1">
    <source>
        <dbReference type="ARBA" id="ARBA00008428"/>
    </source>
</evidence>
<evidence type="ECO:0000256" key="6">
    <source>
        <dbReference type="ARBA" id="ARBA00022806"/>
    </source>
</evidence>
<dbReference type="GO" id="GO:0006269">
    <property type="term" value="P:DNA replication, synthesis of primer"/>
    <property type="evidence" value="ECO:0007669"/>
    <property type="project" value="UniProtKB-KW"/>
</dbReference>